<organism evidence="3 4">
    <name type="scientific">Zygosaccharomyces rouxii</name>
    <dbReference type="NCBI Taxonomy" id="4956"/>
    <lineage>
        <taxon>Eukaryota</taxon>
        <taxon>Fungi</taxon>
        <taxon>Dikarya</taxon>
        <taxon>Ascomycota</taxon>
        <taxon>Saccharomycotina</taxon>
        <taxon>Saccharomycetes</taxon>
        <taxon>Saccharomycetales</taxon>
        <taxon>Saccharomycetaceae</taxon>
        <taxon>Zygosaccharomyces</taxon>
    </lineage>
</organism>
<evidence type="ECO:0000313" key="4">
    <source>
        <dbReference type="Proteomes" id="UP000187013"/>
    </source>
</evidence>
<dbReference type="GO" id="GO:0003723">
    <property type="term" value="F:RNA binding"/>
    <property type="evidence" value="ECO:0007669"/>
    <property type="project" value="InterPro"/>
</dbReference>
<evidence type="ECO:0000256" key="2">
    <source>
        <dbReference type="RuleBase" id="RU004328"/>
    </source>
</evidence>
<dbReference type="InterPro" id="IPR036430">
    <property type="entry name" value="RNase_T2-like_sf"/>
</dbReference>
<dbReference type="InterPro" id="IPR001568">
    <property type="entry name" value="RNase_T2-like"/>
</dbReference>
<comment type="similarity">
    <text evidence="1 2">Belongs to the RNase T2 family.</text>
</comment>
<dbReference type="GO" id="GO:0006401">
    <property type="term" value="P:RNA catabolic process"/>
    <property type="evidence" value="ECO:0007669"/>
    <property type="project" value="TreeGrafter"/>
</dbReference>
<proteinExistence type="inferred from homology"/>
<dbReference type="AlphaFoldDB" id="A0A1Q2ZXH5"/>
<dbReference type="Proteomes" id="UP000187013">
    <property type="component" value="Unassembled WGS sequence"/>
</dbReference>
<evidence type="ECO:0000313" key="3">
    <source>
        <dbReference type="EMBL" id="GAV48139.1"/>
    </source>
</evidence>
<reference evidence="3 4" key="1">
    <citation type="submission" date="2016-08" db="EMBL/GenBank/DDBJ databases">
        <title>Draft genome sequence of allopolyploid Zygosaccharomyces rouxii.</title>
        <authorList>
            <person name="Watanabe J."/>
            <person name="Uehara K."/>
            <person name="Mogi Y."/>
            <person name="Tsukioka Y."/>
        </authorList>
    </citation>
    <scope>NUCLEOTIDE SEQUENCE [LARGE SCALE GENOMIC DNA]</scope>
    <source>
        <strain evidence="3 4">NBRC 110957</strain>
    </source>
</reference>
<dbReference type="Gene3D" id="3.90.730.10">
    <property type="entry name" value="Ribonuclease T2-like"/>
    <property type="match status" value="1"/>
</dbReference>
<dbReference type="SUPFAM" id="SSF55895">
    <property type="entry name" value="Ribonuclease Rh-like"/>
    <property type="match status" value="1"/>
</dbReference>
<gene>
    <name evidence="3" type="ORF">ZYGR_0I04360</name>
</gene>
<sequence length="383" mass="44361">MLGKDIVRTFYELNQLPMLGAEPDLSSLHIEEPPLIERMFTLSLIWRYQLPQIDVENETPVNILGPLNAFTIHGLWESTMRVHAPAFVDVTKVLQSPELNNDNSLEITGEELLGNLKKYWKDKDGNDEYFWESEYLKHGGSNSSRDVYDYFKMAYDLYEKLNLMQVLQRNLALPSLESHFRRRTIENIISQGFHNRRIQVLCKRRKDLEEFRFSYKLTGPFELENFRPIDAVKVVYPPTCDRRGLRFLPKGASVNRKNEPRLFGYIHCQNMMLPRENGFLNRDGSLEYGGLTGQSAIFELTEFVAGFYELSSDKGSCRLLHGRLICDANDKTAIFTINENGCLELESVPSWYLRTAYPTGKRTIWLSGKQSSILIFKFVQLSL</sequence>
<dbReference type="PANTHER" id="PTHR11240:SF22">
    <property type="entry name" value="RIBONUCLEASE T2"/>
    <property type="match status" value="1"/>
</dbReference>
<evidence type="ECO:0000256" key="1">
    <source>
        <dbReference type="ARBA" id="ARBA00007469"/>
    </source>
</evidence>
<dbReference type="EMBL" id="BDGX01000009">
    <property type="protein sequence ID" value="GAV48139.1"/>
    <property type="molecule type" value="Genomic_DNA"/>
</dbReference>
<dbReference type="Pfam" id="PF00445">
    <property type="entry name" value="Ribonuclease_T2"/>
    <property type="match status" value="1"/>
</dbReference>
<dbReference type="eggNOG" id="KOG1642">
    <property type="taxonomic scope" value="Eukaryota"/>
</dbReference>
<dbReference type="GO" id="GO:0033897">
    <property type="term" value="F:ribonuclease T2 activity"/>
    <property type="evidence" value="ECO:0007669"/>
    <property type="project" value="InterPro"/>
</dbReference>
<dbReference type="PANTHER" id="PTHR11240">
    <property type="entry name" value="RIBONUCLEASE T2"/>
    <property type="match status" value="1"/>
</dbReference>
<accession>A0A1Q2ZXH5</accession>
<name>A0A1Q2ZXH5_ZYGRO</name>
<dbReference type="OrthoDB" id="435754at2759"/>
<dbReference type="GO" id="GO:0005576">
    <property type="term" value="C:extracellular region"/>
    <property type="evidence" value="ECO:0007669"/>
    <property type="project" value="TreeGrafter"/>
</dbReference>
<protein>
    <submittedName>
        <fullName evidence="3">Uncharacterized protein</fullName>
    </submittedName>
</protein>
<comment type="caution">
    <text evidence="3">The sequence shown here is derived from an EMBL/GenBank/DDBJ whole genome shotgun (WGS) entry which is preliminary data.</text>
</comment>